<gene>
    <name evidence="1" type="ORF">METZ01_LOCUS504480</name>
</gene>
<accession>A0A383E498</accession>
<feature type="non-terminal residue" evidence="1">
    <location>
        <position position="1"/>
    </location>
</feature>
<evidence type="ECO:0000313" key="1">
    <source>
        <dbReference type="EMBL" id="SVE51626.1"/>
    </source>
</evidence>
<protein>
    <submittedName>
        <fullName evidence="1">Uncharacterized protein</fullName>
    </submittedName>
</protein>
<organism evidence="1">
    <name type="scientific">marine metagenome</name>
    <dbReference type="NCBI Taxonomy" id="408172"/>
    <lineage>
        <taxon>unclassified sequences</taxon>
        <taxon>metagenomes</taxon>
        <taxon>ecological metagenomes</taxon>
    </lineage>
</organism>
<sequence>PGGLLAVAGSFTEDPAARGYNRFVLVEGFSSVKPARLSVGMVDGSLYMKVNGAPEMVYSVEISENMESWVGFTEVTIPEEGALTLELGQTEGVRYYRAVYRE</sequence>
<dbReference type="EMBL" id="UINC01222723">
    <property type="protein sequence ID" value="SVE51626.1"/>
    <property type="molecule type" value="Genomic_DNA"/>
</dbReference>
<name>A0A383E498_9ZZZZ</name>
<dbReference type="AlphaFoldDB" id="A0A383E498"/>
<reference evidence="1" key="1">
    <citation type="submission" date="2018-05" db="EMBL/GenBank/DDBJ databases">
        <authorList>
            <person name="Lanie J.A."/>
            <person name="Ng W.-L."/>
            <person name="Kazmierczak K.M."/>
            <person name="Andrzejewski T.M."/>
            <person name="Davidsen T.M."/>
            <person name="Wayne K.J."/>
            <person name="Tettelin H."/>
            <person name="Glass J.I."/>
            <person name="Rusch D."/>
            <person name="Podicherti R."/>
            <person name="Tsui H.-C.T."/>
            <person name="Winkler M.E."/>
        </authorList>
    </citation>
    <scope>NUCLEOTIDE SEQUENCE</scope>
</reference>
<proteinExistence type="predicted"/>